<dbReference type="GO" id="GO:0046872">
    <property type="term" value="F:metal ion binding"/>
    <property type="evidence" value="ECO:0007669"/>
    <property type="project" value="UniProtKB-KW"/>
</dbReference>
<dbReference type="STRING" id="1227499.C493_08806"/>
<comment type="caution">
    <text evidence="7">The sequence shown here is derived from an EMBL/GenBank/DDBJ whole genome shotgun (WGS) entry which is preliminary data.</text>
</comment>
<gene>
    <name evidence="7" type="ORF">C493_08806</name>
</gene>
<comment type="similarity">
    <text evidence="2">Belongs to the HAD-like hydrolase superfamily.</text>
</comment>
<evidence type="ECO:0000256" key="4">
    <source>
        <dbReference type="ARBA" id="ARBA00022801"/>
    </source>
</evidence>
<dbReference type="Gene3D" id="1.20.120.710">
    <property type="entry name" value="Haloacid dehalogenase hydrolase-like domain"/>
    <property type="match status" value="1"/>
</dbReference>
<organism evidence="7 8">
    <name type="scientific">Natronolimnohabitans innermongolicus JCM 12255</name>
    <dbReference type="NCBI Taxonomy" id="1227499"/>
    <lineage>
        <taxon>Archaea</taxon>
        <taxon>Methanobacteriati</taxon>
        <taxon>Methanobacteriota</taxon>
        <taxon>Stenosarchaea group</taxon>
        <taxon>Halobacteria</taxon>
        <taxon>Halobacteriales</taxon>
        <taxon>Natrialbaceae</taxon>
        <taxon>Natronolimnohabitans</taxon>
    </lineage>
</organism>
<dbReference type="InterPro" id="IPR036412">
    <property type="entry name" value="HAD-like_sf"/>
</dbReference>
<accession>L9X835</accession>
<name>L9X835_9EURY</name>
<protein>
    <submittedName>
        <fullName evidence="7">HAD-superfamily hydrolase</fullName>
    </submittedName>
</protein>
<dbReference type="GO" id="GO:0016791">
    <property type="term" value="F:phosphatase activity"/>
    <property type="evidence" value="ECO:0007669"/>
    <property type="project" value="TreeGrafter"/>
</dbReference>
<evidence type="ECO:0000256" key="5">
    <source>
        <dbReference type="ARBA" id="ARBA00022842"/>
    </source>
</evidence>
<keyword evidence="5" id="KW-0460">Magnesium</keyword>
<evidence type="ECO:0000256" key="2">
    <source>
        <dbReference type="ARBA" id="ARBA00007958"/>
    </source>
</evidence>
<keyword evidence="8" id="KW-1185">Reference proteome</keyword>
<keyword evidence="3" id="KW-0479">Metal-binding</keyword>
<dbReference type="Proteomes" id="UP000011602">
    <property type="component" value="Unassembled WGS sequence"/>
</dbReference>
<proteinExistence type="inferred from homology"/>
<sequence>MTDFGSGRDGNPATAVENGVVDTVCFDLDHTLCRYTRPGSEILSRAFERVGLETDAPWTVDDYYGRYRTYLEESSGADDLRRRCFADLAVDAGYDRETGRAVADAYGEYRDREAVEPLPGARNVLETLATENQLGLITNGEPGMQRAKLEATGLDAHFETVVYAGYDTAAKPSAEPFERALDALGSTPDRAVYVGNSLASDVAGARAAGMQSVWVPHGQDVPETPDPTPTYRLEGLAELSSPPW</sequence>
<dbReference type="InterPro" id="IPR023214">
    <property type="entry name" value="HAD_sf"/>
</dbReference>
<dbReference type="NCBIfam" id="TIGR01509">
    <property type="entry name" value="HAD-SF-IA-v3"/>
    <property type="match status" value="1"/>
</dbReference>
<dbReference type="GO" id="GO:0044281">
    <property type="term" value="P:small molecule metabolic process"/>
    <property type="evidence" value="ECO:0007669"/>
    <property type="project" value="UniProtKB-ARBA"/>
</dbReference>
<dbReference type="eggNOG" id="arCOG02291">
    <property type="taxonomic scope" value="Archaea"/>
</dbReference>
<dbReference type="SUPFAM" id="SSF56784">
    <property type="entry name" value="HAD-like"/>
    <property type="match status" value="1"/>
</dbReference>
<dbReference type="NCBIfam" id="TIGR01549">
    <property type="entry name" value="HAD-SF-IA-v1"/>
    <property type="match status" value="1"/>
</dbReference>
<dbReference type="OrthoDB" id="27736at2157"/>
<dbReference type="SFLD" id="SFLDG01129">
    <property type="entry name" value="C1.5:_HAD__Beta-PGM__Phosphata"/>
    <property type="match status" value="1"/>
</dbReference>
<evidence type="ECO:0000313" key="7">
    <source>
        <dbReference type="EMBL" id="ELY57571.1"/>
    </source>
</evidence>
<evidence type="ECO:0000256" key="6">
    <source>
        <dbReference type="SAM" id="MobiDB-lite"/>
    </source>
</evidence>
<evidence type="ECO:0000313" key="8">
    <source>
        <dbReference type="Proteomes" id="UP000011602"/>
    </source>
</evidence>
<dbReference type="InterPro" id="IPR051400">
    <property type="entry name" value="HAD-like_hydrolase"/>
</dbReference>
<keyword evidence="4 7" id="KW-0378">Hydrolase</keyword>
<dbReference type="AlphaFoldDB" id="L9X835"/>
<feature type="region of interest" description="Disordered" evidence="6">
    <location>
        <begin position="216"/>
        <end position="244"/>
    </location>
</feature>
<dbReference type="RefSeq" id="WP_007259058.1">
    <property type="nucleotide sequence ID" value="NZ_AOHZ01000041.1"/>
</dbReference>
<dbReference type="Pfam" id="PF00702">
    <property type="entry name" value="Hydrolase"/>
    <property type="match status" value="1"/>
</dbReference>
<dbReference type="PANTHER" id="PTHR46470">
    <property type="entry name" value="N-ACYLNEURAMINATE-9-PHOSPHATASE"/>
    <property type="match status" value="1"/>
</dbReference>
<dbReference type="Gene3D" id="3.40.50.1000">
    <property type="entry name" value="HAD superfamily/HAD-like"/>
    <property type="match status" value="1"/>
</dbReference>
<dbReference type="InterPro" id="IPR006439">
    <property type="entry name" value="HAD-SF_hydro_IA"/>
</dbReference>
<reference evidence="7 8" key="1">
    <citation type="journal article" date="2014" name="PLoS Genet.">
        <title>Phylogenetically driven sequencing of extremely halophilic archaea reveals strategies for static and dynamic osmo-response.</title>
        <authorList>
            <person name="Becker E.A."/>
            <person name="Seitzer P.M."/>
            <person name="Tritt A."/>
            <person name="Larsen D."/>
            <person name="Krusor M."/>
            <person name="Yao A.I."/>
            <person name="Wu D."/>
            <person name="Madern D."/>
            <person name="Eisen J.A."/>
            <person name="Darling A.E."/>
            <person name="Facciotti M.T."/>
        </authorList>
    </citation>
    <scope>NUCLEOTIDE SEQUENCE [LARGE SCALE GENOMIC DNA]</scope>
    <source>
        <strain evidence="7 8">JCM 12255</strain>
    </source>
</reference>
<evidence type="ECO:0000256" key="3">
    <source>
        <dbReference type="ARBA" id="ARBA00022723"/>
    </source>
</evidence>
<comment type="cofactor">
    <cofactor evidence="1">
        <name>Mg(2+)</name>
        <dbReference type="ChEBI" id="CHEBI:18420"/>
    </cofactor>
</comment>
<dbReference type="PANTHER" id="PTHR46470:SF2">
    <property type="entry name" value="GLYCERALDEHYDE 3-PHOSPHATE PHOSPHATASE"/>
    <property type="match status" value="1"/>
</dbReference>
<evidence type="ECO:0000256" key="1">
    <source>
        <dbReference type="ARBA" id="ARBA00001946"/>
    </source>
</evidence>
<dbReference type="SFLD" id="SFLDS00003">
    <property type="entry name" value="Haloacid_Dehalogenase"/>
    <property type="match status" value="1"/>
</dbReference>
<dbReference type="EMBL" id="AOHZ01000041">
    <property type="protein sequence ID" value="ELY57571.1"/>
    <property type="molecule type" value="Genomic_DNA"/>
</dbReference>